<evidence type="ECO:0000313" key="15">
    <source>
        <dbReference type="Proteomes" id="UP000199475"/>
    </source>
</evidence>
<dbReference type="EMBL" id="FNGP01000001">
    <property type="protein sequence ID" value="SDL06544.1"/>
    <property type="molecule type" value="Genomic_DNA"/>
</dbReference>
<dbReference type="GO" id="GO:0005524">
    <property type="term" value="F:ATP binding"/>
    <property type="evidence" value="ECO:0007669"/>
    <property type="project" value="UniProtKB-UniRule"/>
</dbReference>
<feature type="domain" description="Arginyl tRNA synthetase N-terminal" evidence="13">
    <location>
        <begin position="2"/>
        <end position="81"/>
    </location>
</feature>
<dbReference type="SUPFAM" id="SSF47323">
    <property type="entry name" value="Anticodon-binding domain of a subclass of class I aminoacyl-tRNA synthetases"/>
    <property type="match status" value="1"/>
</dbReference>
<dbReference type="Gene3D" id="3.40.50.620">
    <property type="entry name" value="HUPs"/>
    <property type="match status" value="1"/>
</dbReference>
<evidence type="ECO:0000256" key="7">
    <source>
        <dbReference type="ARBA" id="ARBA00022917"/>
    </source>
</evidence>
<dbReference type="GO" id="GO:0006420">
    <property type="term" value="P:arginyl-tRNA aminoacylation"/>
    <property type="evidence" value="ECO:0007669"/>
    <property type="project" value="UniProtKB-UniRule"/>
</dbReference>
<evidence type="ECO:0000256" key="6">
    <source>
        <dbReference type="ARBA" id="ARBA00022840"/>
    </source>
</evidence>
<dbReference type="SMART" id="SM00836">
    <property type="entry name" value="DALR_1"/>
    <property type="match status" value="1"/>
</dbReference>
<dbReference type="SUPFAM" id="SSF55190">
    <property type="entry name" value="Arginyl-tRNA synthetase (ArgRS), N-terminal 'additional' domain"/>
    <property type="match status" value="1"/>
</dbReference>
<dbReference type="GO" id="GO:0005737">
    <property type="term" value="C:cytoplasm"/>
    <property type="evidence" value="ECO:0007669"/>
    <property type="project" value="UniProtKB-SubCell"/>
</dbReference>
<dbReference type="AlphaFoldDB" id="A0A1G9H143"/>
<reference evidence="14 15" key="1">
    <citation type="submission" date="2016-10" db="EMBL/GenBank/DDBJ databases">
        <authorList>
            <person name="de Groot N.N."/>
        </authorList>
    </citation>
    <scope>NUCLEOTIDE SEQUENCE [LARGE SCALE GENOMIC DNA]</scope>
    <source>
        <strain evidence="14 15">CGMCC 1.9159</strain>
    </source>
</reference>
<dbReference type="Gene3D" id="1.10.730.10">
    <property type="entry name" value="Isoleucyl-tRNA Synthetase, Domain 1"/>
    <property type="match status" value="1"/>
</dbReference>
<evidence type="ECO:0000256" key="8">
    <source>
        <dbReference type="ARBA" id="ARBA00023146"/>
    </source>
</evidence>
<comment type="catalytic activity">
    <reaction evidence="9 10">
        <text>tRNA(Arg) + L-arginine + ATP = L-arginyl-tRNA(Arg) + AMP + diphosphate</text>
        <dbReference type="Rhea" id="RHEA:20301"/>
        <dbReference type="Rhea" id="RHEA-COMP:9658"/>
        <dbReference type="Rhea" id="RHEA-COMP:9673"/>
        <dbReference type="ChEBI" id="CHEBI:30616"/>
        <dbReference type="ChEBI" id="CHEBI:32682"/>
        <dbReference type="ChEBI" id="CHEBI:33019"/>
        <dbReference type="ChEBI" id="CHEBI:78442"/>
        <dbReference type="ChEBI" id="CHEBI:78513"/>
        <dbReference type="ChEBI" id="CHEBI:456215"/>
        <dbReference type="EC" id="6.1.1.19"/>
    </reaction>
</comment>
<comment type="subunit">
    <text evidence="10">Monomer.</text>
</comment>
<dbReference type="InterPro" id="IPR008909">
    <property type="entry name" value="DALR_anticod-bd"/>
</dbReference>
<dbReference type="PROSITE" id="PS00178">
    <property type="entry name" value="AA_TRNA_LIGASE_I"/>
    <property type="match status" value="1"/>
</dbReference>
<dbReference type="Pfam" id="PF03485">
    <property type="entry name" value="Arg_tRNA_synt_N"/>
    <property type="match status" value="1"/>
</dbReference>
<dbReference type="SMART" id="SM01016">
    <property type="entry name" value="Arg_tRNA_synt_N"/>
    <property type="match status" value="1"/>
</dbReference>
<evidence type="ECO:0000256" key="2">
    <source>
        <dbReference type="ARBA" id="ARBA00005594"/>
    </source>
</evidence>
<evidence type="ECO:0000259" key="12">
    <source>
        <dbReference type="SMART" id="SM00836"/>
    </source>
</evidence>
<dbReference type="HAMAP" id="MF_00123">
    <property type="entry name" value="Arg_tRNA_synth"/>
    <property type="match status" value="1"/>
</dbReference>
<dbReference type="InterPro" id="IPR005148">
    <property type="entry name" value="Arg-tRNA-synth_N"/>
</dbReference>
<evidence type="ECO:0000256" key="5">
    <source>
        <dbReference type="ARBA" id="ARBA00022741"/>
    </source>
</evidence>
<dbReference type="GO" id="GO:0004814">
    <property type="term" value="F:arginine-tRNA ligase activity"/>
    <property type="evidence" value="ECO:0007669"/>
    <property type="project" value="UniProtKB-UniRule"/>
</dbReference>
<dbReference type="Gene3D" id="3.30.1360.70">
    <property type="entry name" value="Arginyl tRNA synthetase N-terminal domain"/>
    <property type="match status" value="1"/>
</dbReference>
<dbReference type="SUPFAM" id="SSF52374">
    <property type="entry name" value="Nucleotidylyl transferase"/>
    <property type="match status" value="1"/>
</dbReference>
<organism evidence="14 15">
    <name type="scientific">Tessaracoccus oleiagri</name>
    <dbReference type="NCBI Taxonomy" id="686624"/>
    <lineage>
        <taxon>Bacteria</taxon>
        <taxon>Bacillati</taxon>
        <taxon>Actinomycetota</taxon>
        <taxon>Actinomycetes</taxon>
        <taxon>Propionibacteriales</taxon>
        <taxon>Propionibacteriaceae</taxon>
        <taxon>Tessaracoccus</taxon>
    </lineage>
</organism>
<feature type="domain" description="DALR anticodon binding" evidence="12">
    <location>
        <begin position="429"/>
        <end position="544"/>
    </location>
</feature>
<dbReference type="EC" id="6.1.1.19" evidence="10"/>
<dbReference type="CDD" id="cd07956">
    <property type="entry name" value="Anticodon_Ia_Arg"/>
    <property type="match status" value="1"/>
</dbReference>
<keyword evidence="6 10" id="KW-0067">ATP-binding</keyword>
<dbReference type="FunFam" id="3.40.50.620:FF:000116">
    <property type="entry name" value="Arginine--tRNA ligase"/>
    <property type="match status" value="1"/>
</dbReference>
<keyword evidence="8 10" id="KW-0030">Aminoacyl-tRNA synthetase</keyword>
<keyword evidence="3 10" id="KW-0963">Cytoplasm</keyword>
<evidence type="ECO:0000256" key="11">
    <source>
        <dbReference type="RuleBase" id="RU363038"/>
    </source>
</evidence>
<keyword evidence="7 10" id="KW-0648">Protein biosynthesis</keyword>
<dbReference type="InterPro" id="IPR035684">
    <property type="entry name" value="ArgRS_core"/>
</dbReference>
<dbReference type="InterPro" id="IPR036695">
    <property type="entry name" value="Arg-tRNA-synth_N_sf"/>
</dbReference>
<dbReference type="PANTHER" id="PTHR11956:SF5">
    <property type="entry name" value="ARGININE--TRNA LIGASE, CYTOPLASMIC"/>
    <property type="match status" value="1"/>
</dbReference>
<dbReference type="InterPro" id="IPR014729">
    <property type="entry name" value="Rossmann-like_a/b/a_fold"/>
</dbReference>
<keyword evidence="15" id="KW-1185">Reference proteome</keyword>
<dbReference type="Pfam" id="PF05746">
    <property type="entry name" value="DALR_1"/>
    <property type="match status" value="1"/>
</dbReference>
<accession>A0A1G9H143</accession>
<evidence type="ECO:0000256" key="1">
    <source>
        <dbReference type="ARBA" id="ARBA00004496"/>
    </source>
</evidence>
<sequence>MQSLPAALDARLRALTGIDPEMRPATKPQFGHFQSNVALRLAKEAGKPPREVAADIVARLDVDDICEPLEIAGPGFINFRIKPEVLADAATAVLEDPHSGLVVTEYPQRIVIDYSAPNVAKQMHVGHLRTTIIGDCFNRVLSALGHTVIPQNHIGDWGTQFGMLIEQVLFEGIDAGTLTLDEADALYKRAAAHFREDEEFAAKARARVSRFQGGDEESLRIWQQLVDISKPAFNEAYRRLNVLLTDEDLAGESTYNDDLPVLVKELEDSGVAVVDDGALCVFVDGFEAPLIVRKSDGGYGYATTDLAAIRRRVGELDADRLIYVTDARQAGHFAQVFAAARKAGFLPDHVVAEHVGYGMVLGQDGKPFKTRDGSAATLTSLLDAAEEQAAPNIALAAIKYADLSSGLQKDYVFNAERMVQTTGDTGPYLQYAHARVNQILRRADAEGIGYGAVLVLEEPAEQQLALLLTRFGEVVDDVAQNLQPHKLCNYLYELAGAFSTFYEACPVMKSEGDVRASRLALIAATKNVIAKGLYLLGIDAPERM</sequence>
<evidence type="ECO:0000256" key="10">
    <source>
        <dbReference type="HAMAP-Rule" id="MF_00123"/>
    </source>
</evidence>
<gene>
    <name evidence="10" type="primary">argS</name>
    <name evidence="14" type="ORF">SAMN04488242_0008</name>
</gene>
<dbReference type="Pfam" id="PF00750">
    <property type="entry name" value="tRNA-synt_1d"/>
    <property type="match status" value="1"/>
</dbReference>
<dbReference type="InterPro" id="IPR009080">
    <property type="entry name" value="tRNAsynth_Ia_anticodon-bd"/>
</dbReference>
<dbReference type="OrthoDB" id="9803211at2"/>
<evidence type="ECO:0000256" key="4">
    <source>
        <dbReference type="ARBA" id="ARBA00022598"/>
    </source>
</evidence>
<dbReference type="NCBIfam" id="TIGR00456">
    <property type="entry name" value="argS"/>
    <property type="match status" value="1"/>
</dbReference>
<dbReference type="PRINTS" id="PR01038">
    <property type="entry name" value="TRNASYNTHARG"/>
</dbReference>
<dbReference type="FunFam" id="1.10.730.10:FF:000008">
    <property type="entry name" value="Arginine--tRNA ligase"/>
    <property type="match status" value="1"/>
</dbReference>
<comment type="similarity">
    <text evidence="2 10 11">Belongs to the class-I aminoacyl-tRNA synthetase family.</text>
</comment>
<proteinExistence type="inferred from homology"/>
<dbReference type="CDD" id="cd00671">
    <property type="entry name" value="ArgRS_core"/>
    <property type="match status" value="1"/>
</dbReference>
<comment type="subcellular location">
    <subcellularLocation>
        <location evidence="1 10">Cytoplasm</location>
    </subcellularLocation>
</comment>
<evidence type="ECO:0000256" key="3">
    <source>
        <dbReference type="ARBA" id="ARBA00022490"/>
    </source>
</evidence>
<feature type="short sequence motif" description="'HIGH' region" evidence="10">
    <location>
        <begin position="117"/>
        <end position="127"/>
    </location>
</feature>
<keyword evidence="5 10" id="KW-0547">Nucleotide-binding</keyword>
<evidence type="ECO:0000259" key="13">
    <source>
        <dbReference type="SMART" id="SM01016"/>
    </source>
</evidence>
<dbReference type="PANTHER" id="PTHR11956">
    <property type="entry name" value="ARGINYL-TRNA SYNTHETASE"/>
    <property type="match status" value="1"/>
</dbReference>
<dbReference type="InterPro" id="IPR001412">
    <property type="entry name" value="aa-tRNA-synth_I_CS"/>
</dbReference>
<name>A0A1G9H143_9ACTN</name>
<dbReference type="RefSeq" id="WP_093249445.1">
    <property type="nucleotide sequence ID" value="NZ_FNGP01000001.1"/>
</dbReference>
<evidence type="ECO:0000256" key="9">
    <source>
        <dbReference type="ARBA" id="ARBA00049339"/>
    </source>
</evidence>
<dbReference type="STRING" id="686624.SAMN04488242_0008"/>
<protein>
    <recommendedName>
        <fullName evidence="10">Arginine--tRNA ligase</fullName>
        <ecNumber evidence="10">6.1.1.19</ecNumber>
    </recommendedName>
    <alternativeName>
        <fullName evidence="10">Arginyl-tRNA synthetase</fullName>
        <shortName evidence="10">ArgRS</shortName>
    </alternativeName>
</protein>
<evidence type="ECO:0000313" key="14">
    <source>
        <dbReference type="EMBL" id="SDL06544.1"/>
    </source>
</evidence>
<keyword evidence="4 10" id="KW-0436">Ligase</keyword>
<dbReference type="InterPro" id="IPR001278">
    <property type="entry name" value="Arg-tRNA-ligase"/>
</dbReference>
<dbReference type="Proteomes" id="UP000199475">
    <property type="component" value="Unassembled WGS sequence"/>
</dbReference>